<protein>
    <submittedName>
        <fullName evidence="1">Uncharacterized protein</fullName>
    </submittedName>
</protein>
<dbReference type="GO" id="GO:0030149">
    <property type="term" value="P:sphingolipid catabolic process"/>
    <property type="evidence" value="ECO:0007669"/>
    <property type="project" value="TreeGrafter"/>
</dbReference>
<dbReference type="PANTHER" id="PTHR12393:SF6">
    <property type="entry name" value="SPHINGOMYELIN PHOSPHODIESTERASE 2"/>
    <property type="match status" value="1"/>
</dbReference>
<dbReference type="GO" id="GO:0071944">
    <property type="term" value="C:cell periphery"/>
    <property type="evidence" value="ECO:0007669"/>
    <property type="project" value="TreeGrafter"/>
</dbReference>
<organism evidence="1 2">
    <name type="scientific">Tetrabaena socialis</name>
    <dbReference type="NCBI Taxonomy" id="47790"/>
    <lineage>
        <taxon>Eukaryota</taxon>
        <taxon>Viridiplantae</taxon>
        <taxon>Chlorophyta</taxon>
        <taxon>core chlorophytes</taxon>
        <taxon>Chlorophyceae</taxon>
        <taxon>CS clade</taxon>
        <taxon>Chlamydomonadales</taxon>
        <taxon>Tetrabaenaceae</taxon>
        <taxon>Tetrabaena</taxon>
    </lineage>
</organism>
<gene>
    <name evidence="1" type="ORF">TSOC_015142</name>
</gene>
<dbReference type="GO" id="GO:0046513">
    <property type="term" value="P:ceramide biosynthetic process"/>
    <property type="evidence" value="ECO:0007669"/>
    <property type="project" value="TreeGrafter"/>
</dbReference>
<dbReference type="AlphaFoldDB" id="A0A2J7ZFR6"/>
<dbReference type="EMBL" id="PGGS01004162">
    <property type="protein sequence ID" value="PNG99087.1"/>
    <property type="molecule type" value="Genomic_DNA"/>
</dbReference>
<proteinExistence type="predicted"/>
<reference evidence="1 2" key="1">
    <citation type="journal article" date="2017" name="Mol. Biol. Evol.">
        <title>The 4-celled Tetrabaena socialis nuclear genome reveals the essential components for genetic control of cell number at the origin of multicellularity in the volvocine lineage.</title>
        <authorList>
            <person name="Featherston J."/>
            <person name="Arakaki Y."/>
            <person name="Hanschen E.R."/>
            <person name="Ferris P.J."/>
            <person name="Michod R.E."/>
            <person name="Olson B.J.S.C."/>
            <person name="Nozaki H."/>
            <person name="Durand P.M."/>
        </authorList>
    </citation>
    <scope>NUCLEOTIDE SEQUENCE [LARGE SCALE GENOMIC DNA]</scope>
    <source>
        <strain evidence="1 2">NIES-571</strain>
    </source>
</reference>
<dbReference type="GO" id="GO:0005783">
    <property type="term" value="C:endoplasmic reticulum"/>
    <property type="evidence" value="ECO:0007669"/>
    <property type="project" value="TreeGrafter"/>
</dbReference>
<comment type="caution">
    <text evidence="1">The sequence shown here is derived from an EMBL/GenBank/DDBJ whole genome shotgun (WGS) entry which is preliminary data.</text>
</comment>
<evidence type="ECO:0000313" key="1">
    <source>
        <dbReference type="EMBL" id="PNG99087.1"/>
    </source>
</evidence>
<name>A0A2J7ZFR6_9CHLO</name>
<dbReference type="GO" id="GO:0016020">
    <property type="term" value="C:membrane"/>
    <property type="evidence" value="ECO:0007669"/>
    <property type="project" value="TreeGrafter"/>
</dbReference>
<dbReference type="Proteomes" id="UP000236333">
    <property type="component" value="Unassembled WGS sequence"/>
</dbReference>
<evidence type="ECO:0000313" key="2">
    <source>
        <dbReference type="Proteomes" id="UP000236333"/>
    </source>
</evidence>
<keyword evidence="2" id="KW-1185">Reference proteome</keyword>
<accession>A0A2J7ZFR6</accession>
<dbReference type="PANTHER" id="PTHR12393">
    <property type="entry name" value="SPHINGOMYELIN PHOSPHODIESTERASE RELATED"/>
    <property type="match status" value="1"/>
</dbReference>
<sequence>FQGPQHTTVHLSLPVPPAEFEWRWSSPHSMRCLDRRQRQQLLLLTARTGSIANLEVLFAWDSCSGATPTDVGVSAAAAGQLGVCIWLWGWLKTRLSPQPDAHS</sequence>
<dbReference type="GO" id="GO:0004620">
    <property type="term" value="F:phospholipase activity"/>
    <property type="evidence" value="ECO:0007669"/>
    <property type="project" value="TreeGrafter"/>
</dbReference>
<feature type="non-terminal residue" evidence="1">
    <location>
        <position position="1"/>
    </location>
</feature>